<evidence type="ECO:0000313" key="1">
    <source>
        <dbReference type="EnsemblPlants" id="Kaladp0079s0106.1.v1.1"/>
    </source>
</evidence>
<evidence type="ECO:0000313" key="2">
    <source>
        <dbReference type="Proteomes" id="UP000594263"/>
    </source>
</evidence>
<dbReference type="EnsemblPlants" id="Kaladp0079s0106.1.v1.1">
    <property type="protein sequence ID" value="Kaladp0079s0106.1.v1.1"/>
    <property type="gene ID" value="Kaladp0079s0106.v1.1"/>
</dbReference>
<proteinExistence type="predicted"/>
<dbReference type="PANTHER" id="PTHR31798:SF10">
    <property type="entry name" value="OS02G0822000 PROTEIN"/>
    <property type="match status" value="1"/>
</dbReference>
<name>A0A7N0URQ2_KALFE</name>
<keyword evidence="2" id="KW-1185">Reference proteome</keyword>
<organism evidence="1 2">
    <name type="scientific">Kalanchoe fedtschenkoi</name>
    <name type="common">Lavender scallops</name>
    <name type="synonym">South American air plant</name>
    <dbReference type="NCBI Taxonomy" id="63787"/>
    <lineage>
        <taxon>Eukaryota</taxon>
        <taxon>Viridiplantae</taxon>
        <taxon>Streptophyta</taxon>
        <taxon>Embryophyta</taxon>
        <taxon>Tracheophyta</taxon>
        <taxon>Spermatophyta</taxon>
        <taxon>Magnoliopsida</taxon>
        <taxon>eudicotyledons</taxon>
        <taxon>Gunneridae</taxon>
        <taxon>Pentapetalae</taxon>
        <taxon>Saxifragales</taxon>
        <taxon>Crassulaceae</taxon>
        <taxon>Kalanchoe</taxon>
    </lineage>
</organism>
<dbReference type="AlphaFoldDB" id="A0A7N0URQ2"/>
<sequence length="248" mass="27423">MLSLFSIHFILEILYCHVLSVFLPTIPDHDQIHKFKPRLFSFLCFLIGLELSRSKGLEIMQKRNWKRYLSLYWCFGCHKNKKQISHAFLVPEHTDAGGAPVPTAEISSHPNPIVMPFIAPPSSSASVLRSKPPSSAQSPGGLLSLMSLSANVYSPQTASSAFATGPYAHETQFISPAAFSAFTAQPSTAPYTPPEPVQMTTPSSPDVPYAKLLTSLEPNRRGNANNQKYILCQTEFQPYHLYLEPGLS</sequence>
<dbReference type="Proteomes" id="UP000594263">
    <property type="component" value="Unplaced"/>
</dbReference>
<accession>A0A7N0URQ2</accession>
<reference evidence="1" key="1">
    <citation type="submission" date="2021-01" db="UniProtKB">
        <authorList>
            <consortium name="EnsemblPlants"/>
        </authorList>
    </citation>
    <scope>IDENTIFICATION</scope>
</reference>
<dbReference type="Gramene" id="Kaladp0079s0106.1.v1.1">
    <property type="protein sequence ID" value="Kaladp0079s0106.1.v1.1"/>
    <property type="gene ID" value="Kaladp0079s0106.v1.1"/>
</dbReference>
<protein>
    <submittedName>
        <fullName evidence="1">Uncharacterized protein</fullName>
    </submittedName>
</protein>
<dbReference type="PANTHER" id="PTHR31798">
    <property type="entry name" value="HYDROXYPROLINE-RICH GLYCOPROTEIN-LIKE"/>
    <property type="match status" value="1"/>
</dbReference>
<dbReference type="InterPro" id="IPR040420">
    <property type="entry name" value="At1g76660-like"/>
</dbReference>